<reference evidence="2" key="2">
    <citation type="submission" date="2010-11" db="EMBL/GenBank/DDBJ databases">
        <authorList>
            <consortium name="The Broad Institute Genome Sequencing Platform"/>
            <person name="Earl A."/>
            <person name="Ward D."/>
            <person name="Feldgarden M."/>
            <person name="Gevers D."/>
            <person name="Butler R."/>
            <person name="Young S.K."/>
            <person name="Zeng Q."/>
            <person name="Gargeya S."/>
            <person name="Fitzgerald M."/>
            <person name="Haas B."/>
            <person name="Abouelleil A."/>
            <person name="Alvarado L."/>
            <person name="Arachchi H.M."/>
            <person name="Berlin A."/>
            <person name="Brown A."/>
            <person name="Chapman S.B."/>
            <person name="Chen Z."/>
            <person name="Dunbar C."/>
            <person name="Freedman E."/>
            <person name="Gearin G."/>
            <person name="Gellesch M."/>
            <person name="Goldberg J."/>
            <person name="Griggs A."/>
            <person name="Gujja S."/>
            <person name="Heilman E."/>
            <person name="Heiman D."/>
            <person name="Howarth C."/>
            <person name="Larson L."/>
            <person name="Lui A."/>
            <person name="MacDonald P.J.P."/>
            <person name="Mehta T."/>
            <person name="Montmayeur A."/>
            <person name="Murphy C."/>
            <person name="Neiman D."/>
            <person name="Pearson M."/>
            <person name="Priest M."/>
            <person name="Roberts A."/>
            <person name="Saif S."/>
            <person name="Shea T."/>
            <person name="Shenoy N."/>
            <person name="Sisk P."/>
            <person name="Stolte C."/>
            <person name="Sykes S."/>
            <person name="White J."/>
            <person name="Yandava C."/>
            <person name="Wortman J."/>
            <person name="Nusbaum C."/>
            <person name="Birren B."/>
        </authorList>
    </citation>
    <scope>NUCLEOTIDE SEQUENCE</scope>
    <source>
        <strain evidence="2">P1A1 Lamole</strain>
    </source>
</reference>
<dbReference type="HOGENOM" id="CLU_022043_0_0_1"/>
<reference evidence="2 4" key="3">
    <citation type="journal article" date="2015" name="BMC Genomics">
        <title>Sex and parasites: genomic and transcriptomic analysis of Microbotryum lychnidis-dioicae, the biotrophic and plant-castrating anther smut fungus.</title>
        <authorList>
            <person name="Perlin M.H."/>
            <person name="Amselem J."/>
            <person name="Fontanillas E."/>
            <person name="Toh S.S."/>
            <person name="Chen Z."/>
            <person name="Goldberg J."/>
            <person name="Duplessis S."/>
            <person name="Henrissat B."/>
            <person name="Young S."/>
            <person name="Zeng Q."/>
            <person name="Aguileta G."/>
            <person name="Petit E."/>
            <person name="Badouin H."/>
            <person name="Andrews J."/>
            <person name="Razeeq D."/>
            <person name="Gabaldon T."/>
            <person name="Quesneville H."/>
            <person name="Giraud T."/>
            <person name="Hood M.E."/>
            <person name="Schultz D.J."/>
            <person name="Cuomo C.A."/>
        </authorList>
    </citation>
    <scope>NUCLEOTIDE SEQUENCE [LARGE SCALE GENOMIC DNA]</scope>
    <source>
        <strain evidence="2">P1A1 Lamole</strain>
        <strain evidence="4">p1A1 Lamole</strain>
    </source>
</reference>
<reference evidence="4" key="1">
    <citation type="submission" date="2010-11" db="EMBL/GenBank/DDBJ databases">
        <title>The genome sequence of Microbotryum violaceum strain p1A1 Lamole.</title>
        <authorList>
            <person name="Cuomo C."/>
            <person name="Perlin M."/>
            <person name="Young S.K."/>
            <person name="Zeng Q."/>
            <person name="Gargeya S."/>
            <person name="Alvarado L."/>
            <person name="Berlin A."/>
            <person name="Chapman S.B."/>
            <person name="Chen Z."/>
            <person name="Freedman E."/>
            <person name="Gellesch M."/>
            <person name="Goldberg J."/>
            <person name="Griggs A."/>
            <person name="Gujja S."/>
            <person name="Heilman E."/>
            <person name="Heiman D."/>
            <person name="Howarth C."/>
            <person name="Mehta T."/>
            <person name="Neiman D."/>
            <person name="Pearson M."/>
            <person name="Roberts A."/>
            <person name="Saif S."/>
            <person name="Shea T."/>
            <person name="Shenoy N."/>
            <person name="Sisk P."/>
            <person name="Stolte C."/>
            <person name="Sykes S."/>
            <person name="White J."/>
            <person name="Yandava C."/>
            <person name="Haas B."/>
            <person name="Nusbaum C."/>
            <person name="Birren B."/>
        </authorList>
    </citation>
    <scope>NUCLEOTIDE SEQUENCE [LARGE SCALE GENOMIC DNA]</scope>
    <source>
        <strain evidence="4">p1A1 Lamole</strain>
    </source>
</reference>
<feature type="region of interest" description="Disordered" evidence="1">
    <location>
        <begin position="1"/>
        <end position="57"/>
    </location>
</feature>
<dbReference type="AlphaFoldDB" id="U5HH45"/>
<keyword evidence="4" id="KW-1185">Reference proteome</keyword>
<dbReference type="OrthoDB" id="2187549at2759"/>
<dbReference type="Proteomes" id="UP000017200">
    <property type="component" value="Unassembled WGS sequence"/>
</dbReference>
<proteinExistence type="predicted"/>
<dbReference type="EMBL" id="GL541759">
    <property type="protein sequence ID" value="KDE03088.1"/>
    <property type="molecule type" value="Genomic_DNA"/>
</dbReference>
<protein>
    <submittedName>
        <fullName evidence="2 3">Uncharacterized protein</fullName>
    </submittedName>
</protein>
<dbReference type="EnsemblFungi" id="MVLG_06385T0">
    <property type="protein sequence ID" value="MVLG_06385T0"/>
    <property type="gene ID" value="MVLG_06385"/>
</dbReference>
<evidence type="ECO:0000256" key="1">
    <source>
        <dbReference type="SAM" id="MobiDB-lite"/>
    </source>
</evidence>
<dbReference type="STRING" id="683840.U5HH45"/>
<reference evidence="3" key="4">
    <citation type="submission" date="2015-06" db="UniProtKB">
        <authorList>
            <consortium name="EnsemblFungi"/>
        </authorList>
    </citation>
    <scope>IDENTIFICATION</scope>
</reference>
<sequence length="576" mass="64237">MATPRSPILPINGTPRNRRTGFDAFTPAPAEQPVSLSSGRALPPSKPMPSAGKFSGPRRSRIRKLALVIILVSGTLMLFSGSSSSNQSSQKDSLFFCPHSTSKRHTPTVILQADGANARTENRTYWVGGSDSAEFLPFTSQPHDLRFLQSTLLGAPQLHHPQLQDHADKPEQSRQLCHVHRVPSSPRAEIPRTWKDSKIMFGMSTTPDLALYSLPVWSHWVPASKERIDLSGHSSATLAVPEILILTHPPNPTEASRITEAVEEAHGLGINVVMRKQEADRFETRYFMLAKEMWAEAQRKKKTHGVETDWFVFCDDDTFFPDWDSVVRMLSEHDPAKPILIGALSEAVHQVKQWGHISYGGAGIFVSRAMLHVFNGPGQIEECLDKFGSAFGGDAMVAHCAALATKKDIQDVLTLDDTLHQLDIRGDGTGFFQSGFLITSLHHWGSWFTIFPPWSESGSGDLRKSISLVGRAAKAVGGNNWGRRYVFEDGKVVVSLGYSISIEARALSESELNRSEHTWWEFETFHPIRPGKHESIEKRTYYLSAVRHLESGVVRLEHKNQENERADVIWDAREGR</sequence>
<dbReference type="PANTHER" id="PTHR10811">
    <property type="entry name" value="FRINGE-RELATED"/>
    <property type="match status" value="1"/>
</dbReference>
<dbReference type="Pfam" id="PF04646">
    <property type="entry name" value="DUF604"/>
    <property type="match status" value="1"/>
</dbReference>
<accession>U5HH45</accession>
<organism evidence="2">
    <name type="scientific">Microbotryum lychnidis-dioicae (strain p1A1 Lamole / MvSl-1064)</name>
    <name type="common">Anther smut fungus</name>
    <dbReference type="NCBI Taxonomy" id="683840"/>
    <lineage>
        <taxon>Eukaryota</taxon>
        <taxon>Fungi</taxon>
        <taxon>Dikarya</taxon>
        <taxon>Basidiomycota</taxon>
        <taxon>Pucciniomycotina</taxon>
        <taxon>Microbotryomycetes</taxon>
        <taxon>Microbotryales</taxon>
        <taxon>Microbotryaceae</taxon>
        <taxon>Microbotryum</taxon>
    </lineage>
</organism>
<gene>
    <name evidence="2" type="ORF">MVLG_06385</name>
</gene>
<evidence type="ECO:0000313" key="4">
    <source>
        <dbReference type="Proteomes" id="UP000017200"/>
    </source>
</evidence>
<dbReference type="InParanoid" id="U5HH45"/>
<name>U5HH45_USTV1</name>
<dbReference type="InterPro" id="IPR006740">
    <property type="entry name" value="DUF604"/>
</dbReference>
<evidence type="ECO:0000313" key="2">
    <source>
        <dbReference type="EMBL" id="KDE03088.1"/>
    </source>
</evidence>
<evidence type="ECO:0000313" key="3">
    <source>
        <dbReference type="EnsemblFungi" id="MVLG_06385T0"/>
    </source>
</evidence>
<dbReference type="Gene3D" id="3.90.550.50">
    <property type="match status" value="1"/>
</dbReference>
<dbReference type="OMA" id="WEFETFH"/>
<dbReference type="EMBL" id="AEIJ01000755">
    <property type="status" value="NOT_ANNOTATED_CDS"/>
    <property type="molecule type" value="Genomic_DNA"/>
</dbReference>